<evidence type="ECO:0000313" key="1">
    <source>
        <dbReference type="Proteomes" id="UP001652661"/>
    </source>
</evidence>
<dbReference type="Gene3D" id="3.30.420.10">
    <property type="entry name" value="Ribonuclease H-like superfamily/Ribonuclease H"/>
    <property type="match status" value="1"/>
</dbReference>
<name>A0ABM4GGC1_DROKI</name>
<protein>
    <submittedName>
        <fullName evidence="2">Uncharacterized protein</fullName>
    </submittedName>
</protein>
<proteinExistence type="predicted"/>
<keyword evidence="1" id="KW-1185">Reference proteome</keyword>
<gene>
    <name evidence="2" type="primary">LOC138928514</name>
</gene>
<dbReference type="GeneID" id="138928514"/>
<sequence>MLAAIRTYLEEDHRDWDAFLPEIEVAIRNAVHEATGVTPFFAVFGQHMYLHGSCYKLARKLQSMTDHEVATLNCQDKRNIIRDRIKQHLHQAYERSSRQYNKRAREFNVKPGQEVFRRNFTLSDFGKNYNAKFARKFVRC</sequence>
<dbReference type="Proteomes" id="UP001652661">
    <property type="component" value="Chromosome 2L"/>
</dbReference>
<evidence type="ECO:0000313" key="2">
    <source>
        <dbReference type="RefSeq" id="XP_070141770.1"/>
    </source>
</evidence>
<reference evidence="2" key="2">
    <citation type="submission" date="2025-08" db="UniProtKB">
        <authorList>
            <consortium name="RefSeq"/>
        </authorList>
    </citation>
    <scope>IDENTIFICATION</scope>
    <source>
        <strain evidence="2">14028-0561.14</strain>
        <tissue evidence="2">Whole fly</tissue>
    </source>
</reference>
<reference evidence="1" key="1">
    <citation type="submission" date="2025-05" db="UniProtKB">
        <authorList>
            <consortium name="RefSeq"/>
        </authorList>
    </citation>
    <scope>NUCLEOTIDE SEQUENCE [LARGE SCALE GENOMIC DNA]</scope>
    <source>
        <strain evidence="1">14028-0561.14</strain>
    </source>
</reference>
<dbReference type="RefSeq" id="XP_070141770.1">
    <property type="nucleotide sequence ID" value="XM_070285669.1"/>
</dbReference>
<dbReference type="InterPro" id="IPR036397">
    <property type="entry name" value="RNaseH_sf"/>
</dbReference>
<accession>A0ABM4GGC1</accession>
<organism evidence="1 2">
    <name type="scientific">Drosophila kikkawai</name>
    <name type="common">Fruit fly</name>
    <dbReference type="NCBI Taxonomy" id="30033"/>
    <lineage>
        <taxon>Eukaryota</taxon>
        <taxon>Metazoa</taxon>
        <taxon>Ecdysozoa</taxon>
        <taxon>Arthropoda</taxon>
        <taxon>Hexapoda</taxon>
        <taxon>Insecta</taxon>
        <taxon>Pterygota</taxon>
        <taxon>Neoptera</taxon>
        <taxon>Endopterygota</taxon>
        <taxon>Diptera</taxon>
        <taxon>Brachycera</taxon>
        <taxon>Muscomorpha</taxon>
        <taxon>Ephydroidea</taxon>
        <taxon>Drosophilidae</taxon>
        <taxon>Drosophila</taxon>
        <taxon>Sophophora</taxon>
    </lineage>
</organism>